<gene>
    <name evidence="1" type="ORF">EAG_09270</name>
</gene>
<evidence type="ECO:0000313" key="1">
    <source>
        <dbReference type="EMBL" id="EFN60883.1"/>
    </source>
</evidence>
<name>E2B0A3_CAMFO</name>
<evidence type="ECO:0000313" key="2">
    <source>
        <dbReference type="Proteomes" id="UP000000311"/>
    </source>
</evidence>
<accession>E2B0A3</accession>
<organism evidence="2">
    <name type="scientific">Camponotus floridanus</name>
    <name type="common">Florida carpenter ant</name>
    <dbReference type="NCBI Taxonomy" id="104421"/>
    <lineage>
        <taxon>Eukaryota</taxon>
        <taxon>Metazoa</taxon>
        <taxon>Ecdysozoa</taxon>
        <taxon>Arthropoda</taxon>
        <taxon>Hexapoda</taxon>
        <taxon>Insecta</taxon>
        <taxon>Pterygota</taxon>
        <taxon>Neoptera</taxon>
        <taxon>Endopterygota</taxon>
        <taxon>Hymenoptera</taxon>
        <taxon>Apocrita</taxon>
        <taxon>Aculeata</taxon>
        <taxon>Formicoidea</taxon>
        <taxon>Formicidae</taxon>
        <taxon>Formicinae</taxon>
        <taxon>Camponotus</taxon>
    </lineage>
</organism>
<dbReference type="EMBL" id="GL444487">
    <property type="protein sequence ID" value="EFN60883.1"/>
    <property type="molecule type" value="Genomic_DNA"/>
</dbReference>
<dbReference type="InParanoid" id="E2B0A3"/>
<dbReference type="AlphaFoldDB" id="E2B0A3"/>
<sequence length="236" mass="26527">MVGISLPSVKRCAFVFSATLNRKIQNNSPPSRINIEKDLEQIETYALRRGFSFWWLVMSTSSVWIVGGHACALTSPLAPSLRRQKSDIAESYPHIWLSYNGSAVSRAEFTLAPIGAERRWLSTSTKSRIKSCRLRIAAHGNTHDRVGNRICARTESLIGTLLRQTGIYSCPDSRDARSNRAYSRHLKPTEFLSLPLVHSTVGYNRRLVFQCTGRSPVHHLEDGCFRPQPTMVGRPC</sequence>
<dbReference type="Proteomes" id="UP000000311">
    <property type="component" value="Unassembled WGS sequence"/>
</dbReference>
<proteinExistence type="predicted"/>
<reference evidence="1 2" key="1">
    <citation type="journal article" date="2010" name="Science">
        <title>Genomic comparison of the ants Camponotus floridanus and Harpegnathos saltator.</title>
        <authorList>
            <person name="Bonasio R."/>
            <person name="Zhang G."/>
            <person name="Ye C."/>
            <person name="Mutti N.S."/>
            <person name="Fang X."/>
            <person name="Qin N."/>
            <person name="Donahue G."/>
            <person name="Yang P."/>
            <person name="Li Q."/>
            <person name="Li C."/>
            <person name="Zhang P."/>
            <person name="Huang Z."/>
            <person name="Berger S.L."/>
            <person name="Reinberg D."/>
            <person name="Wang J."/>
            <person name="Liebig J."/>
        </authorList>
    </citation>
    <scope>NUCLEOTIDE SEQUENCE [LARGE SCALE GENOMIC DNA]</scope>
    <source>
        <strain evidence="2">C129</strain>
    </source>
</reference>
<keyword evidence="2" id="KW-1185">Reference proteome</keyword>
<protein>
    <submittedName>
        <fullName evidence="1">Uncharacterized protein</fullName>
    </submittedName>
</protein>